<organism evidence="1 2">
    <name type="scientific">Lunasporangiospora selenospora</name>
    <dbReference type="NCBI Taxonomy" id="979761"/>
    <lineage>
        <taxon>Eukaryota</taxon>
        <taxon>Fungi</taxon>
        <taxon>Fungi incertae sedis</taxon>
        <taxon>Mucoromycota</taxon>
        <taxon>Mortierellomycotina</taxon>
        <taxon>Mortierellomycetes</taxon>
        <taxon>Mortierellales</taxon>
        <taxon>Mortierellaceae</taxon>
        <taxon>Lunasporangiospora</taxon>
    </lineage>
</organism>
<name>A0A9P6KG55_9FUNG</name>
<accession>A0A9P6KG55</accession>
<gene>
    <name evidence="1" type="ORF">BGW38_008928</name>
</gene>
<dbReference type="AlphaFoldDB" id="A0A9P6KG55"/>
<keyword evidence="2" id="KW-1185">Reference proteome</keyword>
<feature type="non-terminal residue" evidence="1">
    <location>
        <position position="1"/>
    </location>
</feature>
<dbReference type="OrthoDB" id="2425886at2759"/>
<sequence>SKQTKLDMALDSAIERAKTELRDMVRSLLDTDRTGDIAHLLGRVVLAYNLQGGKIRFASDSQADFLDKALCSLRMHSDGVHWLMDEPLVVEVVEEELKRSNADPFFSEHLRQLDGIIENLGVESSAKGNALEPLVRQSLRRFCNFRLEDLPFLKGITLPSWCIGLKLQIDEINTAHGFDYGGHDAEADLRFLIDRPSNKLLVEQSGTRQDGAWFFDRHFAGSLAIKFYSNAIPQAVSTKKDESSSDIRCSFLANDGAKETPSLKKIRDSFVASVPKGSEPKANNLCQERPLYRHRGCNGLYRSFMKVSRNKRDILRLKRLIDYVISKDK</sequence>
<evidence type="ECO:0000313" key="1">
    <source>
        <dbReference type="EMBL" id="KAF9583658.1"/>
    </source>
</evidence>
<proteinExistence type="predicted"/>
<dbReference type="EMBL" id="JAABOA010000633">
    <property type="protein sequence ID" value="KAF9583658.1"/>
    <property type="molecule type" value="Genomic_DNA"/>
</dbReference>
<reference evidence="1" key="1">
    <citation type="journal article" date="2020" name="Fungal Divers.">
        <title>Resolving the Mortierellaceae phylogeny through synthesis of multi-gene phylogenetics and phylogenomics.</title>
        <authorList>
            <person name="Vandepol N."/>
            <person name="Liber J."/>
            <person name="Desiro A."/>
            <person name="Na H."/>
            <person name="Kennedy M."/>
            <person name="Barry K."/>
            <person name="Grigoriev I.V."/>
            <person name="Miller A.N."/>
            <person name="O'Donnell K."/>
            <person name="Stajich J.E."/>
            <person name="Bonito G."/>
        </authorList>
    </citation>
    <scope>NUCLEOTIDE SEQUENCE</scope>
    <source>
        <strain evidence="1">KOD1015</strain>
    </source>
</reference>
<protein>
    <submittedName>
        <fullName evidence="1">Uncharacterized protein</fullName>
    </submittedName>
</protein>
<evidence type="ECO:0000313" key="2">
    <source>
        <dbReference type="Proteomes" id="UP000780801"/>
    </source>
</evidence>
<comment type="caution">
    <text evidence="1">The sequence shown here is derived from an EMBL/GenBank/DDBJ whole genome shotgun (WGS) entry which is preliminary data.</text>
</comment>
<dbReference type="Proteomes" id="UP000780801">
    <property type="component" value="Unassembled WGS sequence"/>
</dbReference>